<sequence length="255" mass="26819">MENNKCFMGKTAFITGSASGIGRATAVAFAKEGCRVALVDIEEAENNETARLIESEAGKCIVITADVSCEEDVIRAVKQCITELGGMDYAFNNAGREQPFKPAAELSCEDWNEQMTNNLNGVFFCMKQQILYMLETGKGIIVNASSGAGVAGFQGQAAYAAAKHGVVGLTKSAALDYIKSGIRINAICPGIIDTPMIERASGGTAEGYEKMSAQEPIGRLGIPEEIAAAVVWLCSESASFMVGHALVIDGGQTVA</sequence>
<organism evidence="3 4">
    <name type="scientific">Pantoea osteomyelitidis</name>
    <dbReference type="NCBI Taxonomy" id="3230026"/>
    <lineage>
        <taxon>Bacteria</taxon>
        <taxon>Pseudomonadati</taxon>
        <taxon>Pseudomonadota</taxon>
        <taxon>Gammaproteobacteria</taxon>
        <taxon>Enterobacterales</taxon>
        <taxon>Erwiniaceae</taxon>
        <taxon>Pantoea</taxon>
    </lineage>
</organism>
<dbReference type="RefSeq" id="WP_397217954.1">
    <property type="nucleotide sequence ID" value="NZ_JBGFSN010000012.1"/>
</dbReference>
<dbReference type="PANTHER" id="PTHR24321">
    <property type="entry name" value="DEHYDROGENASES, SHORT CHAIN"/>
    <property type="match status" value="1"/>
</dbReference>
<dbReference type="CDD" id="cd05233">
    <property type="entry name" value="SDR_c"/>
    <property type="match status" value="1"/>
</dbReference>
<evidence type="ECO:0000313" key="4">
    <source>
        <dbReference type="Proteomes" id="UP001611251"/>
    </source>
</evidence>
<dbReference type="EC" id="1.1.1.-" evidence="3"/>
<dbReference type="InterPro" id="IPR002347">
    <property type="entry name" value="SDR_fam"/>
</dbReference>
<protein>
    <submittedName>
        <fullName evidence="3">SDR family NAD(P)-dependent oxidoreductase</fullName>
        <ecNumber evidence="3">1.1.1.-</ecNumber>
    </submittedName>
</protein>
<keyword evidence="2 3" id="KW-0560">Oxidoreductase</keyword>
<evidence type="ECO:0000256" key="1">
    <source>
        <dbReference type="ARBA" id="ARBA00006484"/>
    </source>
</evidence>
<dbReference type="InterPro" id="IPR020904">
    <property type="entry name" value="Sc_DH/Rdtase_CS"/>
</dbReference>
<dbReference type="PANTHER" id="PTHR24321:SF8">
    <property type="entry name" value="ESTRADIOL 17-BETA-DEHYDROGENASE 8-RELATED"/>
    <property type="match status" value="1"/>
</dbReference>
<keyword evidence="4" id="KW-1185">Reference proteome</keyword>
<dbReference type="Proteomes" id="UP001611251">
    <property type="component" value="Unassembled WGS sequence"/>
</dbReference>
<comment type="similarity">
    <text evidence="1">Belongs to the short-chain dehydrogenases/reductases (SDR) family.</text>
</comment>
<gene>
    <name evidence="3" type="ORF">ABU178_19300</name>
</gene>
<dbReference type="GO" id="GO:0016491">
    <property type="term" value="F:oxidoreductase activity"/>
    <property type="evidence" value="ECO:0007669"/>
    <property type="project" value="UniProtKB-KW"/>
</dbReference>
<dbReference type="Pfam" id="PF13561">
    <property type="entry name" value="adh_short_C2"/>
    <property type="match status" value="1"/>
</dbReference>
<dbReference type="InterPro" id="IPR036291">
    <property type="entry name" value="NAD(P)-bd_dom_sf"/>
</dbReference>
<proteinExistence type="inferred from homology"/>
<evidence type="ECO:0000313" key="3">
    <source>
        <dbReference type="EMBL" id="MFH8136295.1"/>
    </source>
</evidence>
<dbReference type="EMBL" id="JBGFSN010000012">
    <property type="protein sequence ID" value="MFH8136295.1"/>
    <property type="molecule type" value="Genomic_DNA"/>
</dbReference>
<dbReference type="PRINTS" id="PR00080">
    <property type="entry name" value="SDRFAMILY"/>
</dbReference>
<dbReference type="PROSITE" id="PS00061">
    <property type="entry name" value="ADH_SHORT"/>
    <property type="match status" value="1"/>
</dbReference>
<name>A0ABW7Q2S3_9GAMM</name>
<dbReference type="PRINTS" id="PR00081">
    <property type="entry name" value="GDHRDH"/>
</dbReference>
<dbReference type="SUPFAM" id="SSF51735">
    <property type="entry name" value="NAD(P)-binding Rossmann-fold domains"/>
    <property type="match status" value="1"/>
</dbReference>
<accession>A0ABW7Q2S3</accession>
<dbReference type="Gene3D" id="3.40.50.720">
    <property type="entry name" value="NAD(P)-binding Rossmann-like Domain"/>
    <property type="match status" value="1"/>
</dbReference>
<reference evidence="3 4" key="1">
    <citation type="submission" date="2024-08" db="EMBL/GenBank/DDBJ databases">
        <title>Pantoea ronii - a newly identified human opportunistic pathogen.</title>
        <authorList>
            <person name="Keidar-Friedman D."/>
            <person name="Sorek N."/>
            <person name="Leshin-Carmel D."/>
            <person name="Tsur A."/>
            <person name="Amsalem M."/>
            <person name="Tolkach D."/>
            <person name="Brosh-Nissimov T."/>
        </authorList>
    </citation>
    <scope>NUCLEOTIDE SEQUENCE [LARGE SCALE GENOMIC DNA]</scope>
    <source>
        <strain evidence="3 4">AA23256</strain>
    </source>
</reference>
<comment type="caution">
    <text evidence="3">The sequence shown here is derived from an EMBL/GenBank/DDBJ whole genome shotgun (WGS) entry which is preliminary data.</text>
</comment>
<evidence type="ECO:0000256" key="2">
    <source>
        <dbReference type="ARBA" id="ARBA00023002"/>
    </source>
</evidence>